<reference evidence="7" key="1">
    <citation type="submission" date="2021-03" db="EMBL/GenBank/DDBJ databases">
        <title>Ottowia sp. 27C isolated from the cloaca of a Giant Asian pond turtle (Heosemys grandis).</title>
        <authorList>
            <person name="Spergser J."/>
            <person name="Busse H.-J."/>
        </authorList>
    </citation>
    <scope>NUCLEOTIDE SEQUENCE</scope>
    <source>
        <strain evidence="7">27C</strain>
    </source>
</reference>
<dbReference type="InterPro" id="IPR029063">
    <property type="entry name" value="SAM-dependent_MTases_sf"/>
</dbReference>
<evidence type="ECO:0000259" key="6">
    <source>
        <dbReference type="Pfam" id="PF02384"/>
    </source>
</evidence>
<evidence type="ECO:0000256" key="3">
    <source>
        <dbReference type="ARBA" id="ARBA00022603"/>
    </source>
</evidence>
<dbReference type="GO" id="GO:0008170">
    <property type="term" value="F:N-methyltransferase activity"/>
    <property type="evidence" value="ECO:0007669"/>
    <property type="project" value="InterPro"/>
</dbReference>
<keyword evidence="8" id="KW-1185">Reference proteome</keyword>
<evidence type="ECO:0000313" key="7">
    <source>
        <dbReference type="EMBL" id="QTD46531.1"/>
    </source>
</evidence>
<dbReference type="KEGG" id="otd:J1M35_06525"/>
<gene>
    <name evidence="7" type="ORF">J1M35_06525</name>
</gene>
<organism evidence="7 8">
    <name type="scientific">Ottowia testudinis</name>
    <dbReference type="NCBI Taxonomy" id="2816950"/>
    <lineage>
        <taxon>Bacteria</taxon>
        <taxon>Pseudomonadati</taxon>
        <taxon>Pseudomonadota</taxon>
        <taxon>Betaproteobacteria</taxon>
        <taxon>Burkholderiales</taxon>
        <taxon>Comamonadaceae</taxon>
        <taxon>Ottowia</taxon>
    </lineage>
</organism>
<sequence length="840" mass="92977">MNYSVQALRSSLRDLGYQSSDIHPQFRFAAMDLPERPVRQVDAAAFVDGGPASYRTAALGIVRATGDATAREAVEASSSLGAPYLVVIGTDDATMWTYTASGATQVARVDVDDWQNLLLDKSRLGPQPVRQLKALQLRDDGPSTPLLFDPRTLYAIQANTQQALDEMLTGFLSHFDGERVSAGQLSMGVHYELLLPLVFRLLAGKILLDRDDPRIGGIDTADPREVVTQVESLYSLPAQRLQWTKARVAQLTRAWQDLRDGLYVRNVAADDLAFVYESTLITPDTRKAYGTHSTPYSAADYVVRSLRLPQGGNAAKLRVYEPFAGACVFLTAALRRFKELLPANWSTLDVHSHLVSHFGASEIDPFACEIARLALILADYPNHNGWQITREDLFLDGRLAERVRQCDVLLCNPPFEDFREPINALSIHKPVALLDAIIETPPAYVGVVLPSGLSSQKVYRAHLARICEIYGDVEVLQLPEGIFRHATIGAEVLIAQSRRDEDTRQSGTDLETTIRKSVVRRTDWLRFTRTLQTSASDVARVNPRISPGLVGLRPLRHLWDYLAGSPTLGDVADLHRGIEWKNPNDVSRSKPTAGFRRGVHLLADSLQQFEVKKTVYIDVRPDNLRWTAIKFPWGSPKLIANAARASRGPWRLLATVDTSGLVASQQFYGIWLRDAAGLDISLIQLCAVLNSPLANAYSFVHDNERRLRKETLQKLPLPPARMPREIDSLVAEYVAACEGDDGPLFSSRPKSATELLMEIDALVLKAYDLPPRLERELLRFMGDGPRPTRAPFGGYPGTREGDAALPLHKQLAMSRSDIKAALKVLAQPLPASVADVFDLA</sequence>
<evidence type="ECO:0000256" key="5">
    <source>
        <dbReference type="ARBA" id="ARBA00047942"/>
    </source>
</evidence>
<proteinExistence type="inferred from homology"/>
<dbReference type="InterPro" id="IPR050953">
    <property type="entry name" value="N4_N6_ade-DNA_methylase"/>
</dbReference>
<dbReference type="GO" id="GO:0009007">
    <property type="term" value="F:site-specific DNA-methyltransferase (adenine-specific) activity"/>
    <property type="evidence" value="ECO:0007669"/>
    <property type="project" value="UniProtKB-EC"/>
</dbReference>
<protein>
    <recommendedName>
        <fullName evidence="2">site-specific DNA-methyltransferase (adenine-specific)</fullName>
        <ecNumber evidence="2">2.1.1.72</ecNumber>
    </recommendedName>
</protein>
<comment type="catalytic activity">
    <reaction evidence="5">
        <text>a 2'-deoxyadenosine in DNA + S-adenosyl-L-methionine = an N(6)-methyl-2'-deoxyadenosine in DNA + S-adenosyl-L-homocysteine + H(+)</text>
        <dbReference type="Rhea" id="RHEA:15197"/>
        <dbReference type="Rhea" id="RHEA-COMP:12418"/>
        <dbReference type="Rhea" id="RHEA-COMP:12419"/>
        <dbReference type="ChEBI" id="CHEBI:15378"/>
        <dbReference type="ChEBI" id="CHEBI:57856"/>
        <dbReference type="ChEBI" id="CHEBI:59789"/>
        <dbReference type="ChEBI" id="CHEBI:90615"/>
        <dbReference type="ChEBI" id="CHEBI:90616"/>
        <dbReference type="EC" id="2.1.1.72"/>
    </reaction>
</comment>
<accession>A0A975H4P4</accession>
<dbReference type="GO" id="GO:0003677">
    <property type="term" value="F:DNA binding"/>
    <property type="evidence" value="ECO:0007669"/>
    <property type="project" value="InterPro"/>
</dbReference>
<dbReference type="EMBL" id="CP071796">
    <property type="protein sequence ID" value="QTD46531.1"/>
    <property type="molecule type" value="Genomic_DNA"/>
</dbReference>
<evidence type="ECO:0000256" key="4">
    <source>
        <dbReference type="ARBA" id="ARBA00022679"/>
    </source>
</evidence>
<dbReference type="AlphaFoldDB" id="A0A975H4P4"/>
<dbReference type="Proteomes" id="UP000663903">
    <property type="component" value="Chromosome"/>
</dbReference>
<evidence type="ECO:0000256" key="1">
    <source>
        <dbReference type="ARBA" id="ARBA00006594"/>
    </source>
</evidence>
<keyword evidence="4" id="KW-0808">Transferase</keyword>
<dbReference type="PANTHER" id="PTHR33841">
    <property type="entry name" value="DNA METHYLTRANSFERASE YEEA-RELATED"/>
    <property type="match status" value="1"/>
</dbReference>
<evidence type="ECO:0000256" key="2">
    <source>
        <dbReference type="ARBA" id="ARBA00011900"/>
    </source>
</evidence>
<dbReference type="SUPFAM" id="SSF53335">
    <property type="entry name" value="S-adenosyl-L-methionine-dependent methyltransferases"/>
    <property type="match status" value="1"/>
</dbReference>
<dbReference type="Gene3D" id="3.40.50.150">
    <property type="entry name" value="Vaccinia Virus protein VP39"/>
    <property type="match status" value="1"/>
</dbReference>
<comment type="similarity">
    <text evidence="1">Belongs to the N(4)/N(6)-methyltransferase family.</text>
</comment>
<evidence type="ECO:0000313" key="8">
    <source>
        <dbReference type="Proteomes" id="UP000663903"/>
    </source>
</evidence>
<dbReference type="Pfam" id="PF02384">
    <property type="entry name" value="N6_Mtase"/>
    <property type="match status" value="1"/>
</dbReference>
<dbReference type="GO" id="GO:0032259">
    <property type="term" value="P:methylation"/>
    <property type="evidence" value="ECO:0007669"/>
    <property type="project" value="UniProtKB-KW"/>
</dbReference>
<dbReference type="RefSeq" id="WP_208010430.1">
    <property type="nucleotide sequence ID" value="NZ_CP071796.1"/>
</dbReference>
<keyword evidence="3 7" id="KW-0489">Methyltransferase</keyword>
<dbReference type="InterPro" id="IPR003356">
    <property type="entry name" value="DNA_methylase_A-5"/>
</dbReference>
<dbReference type="PANTHER" id="PTHR33841:SF1">
    <property type="entry name" value="DNA METHYLTRANSFERASE A"/>
    <property type="match status" value="1"/>
</dbReference>
<feature type="domain" description="DNA methylase adenine-specific" evidence="6">
    <location>
        <begin position="269"/>
        <end position="496"/>
    </location>
</feature>
<dbReference type="EC" id="2.1.1.72" evidence="2"/>
<name>A0A975H4P4_9BURK</name>